<proteinExistence type="predicted"/>
<reference evidence="1" key="1">
    <citation type="submission" date="2015-04" db="UniProtKB">
        <authorList>
            <consortium name="EnsemblPlants"/>
        </authorList>
    </citation>
    <scope>IDENTIFICATION</scope>
</reference>
<dbReference type="HOGENOM" id="CLU_2580902_0_0_1"/>
<dbReference type="EnsemblPlants" id="OMERI09G03470.1">
    <property type="protein sequence ID" value="OMERI09G03470.1"/>
    <property type="gene ID" value="OMERI09G03470"/>
</dbReference>
<accession>A0A0E0EQF7</accession>
<keyword evidence="2" id="KW-1185">Reference proteome</keyword>
<reference evidence="1" key="2">
    <citation type="submission" date="2018-05" db="EMBL/GenBank/DDBJ databases">
        <title>OmerRS3 (Oryza meridionalis Reference Sequence Version 3).</title>
        <authorList>
            <person name="Zhang J."/>
            <person name="Kudrna D."/>
            <person name="Lee S."/>
            <person name="Talag J."/>
            <person name="Welchert J."/>
            <person name="Wing R.A."/>
        </authorList>
    </citation>
    <scope>NUCLEOTIDE SEQUENCE [LARGE SCALE GENOMIC DNA]</scope>
    <source>
        <strain evidence="1">cv. OR44</strain>
    </source>
</reference>
<dbReference type="Proteomes" id="UP000008021">
    <property type="component" value="Chromosome 9"/>
</dbReference>
<name>A0A0E0EQF7_9ORYZ</name>
<sequence>QFLGKVFAGVVCVRENSSILDEVLGSWALLVLAKRNCDLNTLHRYVKPSKNSVEIKNSEAISIELTICLQESASAKLDVGD</sequence>
<evidence type="ECO:0000313" key="1">
    <source>
        <dbReference type="EnsemblPlants" id="OMERI09G03470.1"/>
    </source>
</evidence>
<protein>
    <submittedName>
        <fullName evidence="1">Uncharacterized protein</fullName>
    </submittedName>
</protein>
<dbReference type="Gramene" id="OMERI09G03470.1">
    <property type="protein sequence ID" value="OMERI09G03470.1"/>
    <property type="gene ID" value="OMERI09G03470"/>
</dbReference>
<dbReference type="AlphaFoldDB" id="A0A0E0EQF7"/>
<evidence type="ECO:0000313" key="2">
    <source>
        <dbReference type="Proteomes" id="UP000008021"/>
    </source>
</evidence>
<organism evidence="1">
    <name type="scientific">Oryza meridionalis</name>
    <dbReference type="NCBI Taxonomy" id="40149"/>
    <lineage>
        <taxon>Eukaryota</taxon>
        <taxon>Viridiplantae</taxon>
        <taxon>Streptophyta</taxon>
        <taxon>Embryophyta</taxon>
        <taxon>Tracheophyta</taxon>
        <taxon>Spermatophyta</taxon>
        <taxon>Magnoliopsida</taxon>
        <taxon>Liliopsida</taxon>
        <taxon>Poales</taxon>
        <taxon>Poaceae</taxon>
        <taxon>BOP clade</taxon>
        <taxon>Oryzoideae</taxon>
        <taxon>Oryzeae</taxon>
        <taxon>Oryzinae</taxon>
        <taxon>Oryza</taxon>
    </lineage>
</organism>